<dbReference type="AlphaFoldDB" id="A0A9W7XGI5"/>
<dbReference type="PANTHER" id="PTHR44229:SF4">
    <property type="entry name" value="15-HYDROXYPROSTAGLANDIN DEHYDROGENASE [NAD(+)]"/>
    <property type="match status" value="1"/>
</dbReference>
<dbReference type="PANTHER" id="PTHR44229">
    <property type="entry name" value="15-HYDROXYPROSTAGLANDIN DEHYDROGENASE [NAD(+)]"/>
    <property type="match status" value="1"/>
</dbReference>
<dbReference type="Pfam" id="PF00106">
    <property type="entry name" value="adh_short"/>
    <property type="match status" value="1"/>
</dbReference>
<feature type="transmembrane region" description="Helical" evidence="3">
    <location>
        <begin position="168"/>
        <end position="187"/>
    </location>
</feature>
<evidence type="ECO:0000256" key="2">
    <source>
        <dbReference type="ARBA" id="ARBA00023002"/>
    </source>
</evidence>
<comment type="similarity">
    <text evidence="1">Belongs to the short-chain dehydrogenases/reductases (SDR) family.</text>
</comment>
<evidence type="ECO:0000256" key="3">
    <source>
        <dbReference type="SAM" id="Phobius"/>
    </source>
</evidence>
<reference evidence="4" key="1">
    <citation type="submission" date="2022-07" db="EMBL/GenBank/DDBJ databases">
        <title>Phylogenomic reconstructions and comparative analyses of Kickxellomycotina fungi.</title>
        <authorList>
            <person name="Reynolds N.K."/>
            <person name="Stajich J.E."/>
            <person name="Barry K."/>
            <person name="Grigoriev I.V."/>
            <person name="Crous P."/>
            <person name="Smith M.E."/>
        </authorList>
    </citation>
    <scope>NUCLEOTIDE SEQUENCE</scope>
    <source>
        <strain evidence="4">NBRC 105413</strain>
    </source>
</reference>
<dbReference type="Gene3D" id="3.40.50.720">
    <property type="entry name" value="NAD(P)-binding Rossmann-like Domain"/>
    <property type="match status" value="1"/>
</dbReference>
<organism evidence="4 5">
    <name type="scientific">Coemansia asiatica</name>
    <dbReference type="NCBI Taxonomy" id="1052880"/>
    <lineage>
        <taxon>Eukaryota</taxon>
        <taxon>Fungi</taxon>
        <taxon>Fungi incertae sedis</taxon>
        <taxon>Zoopagomycota</taxon>
        <taxon>Kickxellomycotina</taxon>
        <taxon>Kickxellomycetes</taxon>
        <taxon>Kickxellales</taxon>
        <taxon>Kickxellaceae</taxon>
        <taxon>Coemansia</taxon>
    </lineage>
</organism>
<evidence type="ECO:0000313" key="5">
    <source>
        <dbReference type="Proteomes" id="UP001145021"/>
    </source>
</evidence>
<dbReference type="SUPFAM" id="SSF51735">
    <property type="entry name" value="NAD(P)-binding Rossmann-fold domains"/>
    <property type="match status" value="1"/>
</dbReference>
<evidence type="ECO:0000313" key="4">
    <source>
        <dbReference type="EMBL" id="KAJ1643005.1"/>
    </source>
</evidence>
<dbReference type="PRINTS" id="PR00081">
    <property type="entry name" value="GDHRDH"/>
</dbReference>
<comment type="caution">
    <text evidence="4">The sequence shown here is derived from an EMBL/GenBank/DDBJ whole genome shotgun (WGS) entry which is preliminary data.</text>
</comment>
<dbReference type="Proteomes" id="UP001145021">
    <property type="component" value="Unassembled WGS sequence"/>
</dbReference>
<keyword evidence="5" id="KW-1185">Reference proteome</keyword>
<dbReference type="InterPro" id="IPR002347">
    <property type="entry name" value="SDR_fam"/>
</dbReference>
<dbReference type="GO" id="GO:0005737">
    <property type="term" value="C:cytoplasm"/>
    <property type="evidence" value="ECO:0007669"/>
    <property type="project" value="TreeGrafter"/>
</dbReference>
<evidence type="ECO:0000256" key="1">
    <source>
        <dbReference type="ARBA" id="ARBA00006484"/>
    </source>
</evidence>
<keyword evidence="3" id="KW-1133">Transmembrane helix</keyword>
<gene>
    <name evidence="4" type="ORF">LPJ64_005176</name>
</gene>
<name>A0A9W7XGI5_9FUNG</name>
<protein>
    <recommendedName>
        <fullName evidence="6">NAD(P)-binding protein</fullName>
    </recommendedName>
</protein>
<keyword evidence="3" id="KW-0472">Membrane</keyword>
<proteinExistence type="inferred from homology"/>
<dbReference type="EMBL" id="JANBOH010000307">
    <property type="protein sequence ID" value="KAJ1643005.1"/>
    <property type="molecule type" value="Genomic_DNA"/>
</dbReference>
<keyword evidence="3" id="KW-0812">Transmembrane</keyword>
<dbReference type="CDD" id="cd05233">
    <property type="entry name" value="SDR_c"/>
    <property type="match status" value="1"/>
</dbReference>
<accession>A0A9W7XGI5</accession>
<dbReference type="GO" id="GO:0016616">
    <property type="term" value="F:oxidoreductase activity, acting on the CH-OH group of donors, NAD or NADP as acceptor"/>
    <property type="evidence" value="ECO:0007669"/>
    <property type="project" value="TreeGrafter"/>
</dbReference>
<keyword evidence="2" id="KW-0560">Oxidoreductase</keyword>
<evidence type="ECO:0008006" key="6">
    <source>
        <dbReference type="Google" id="ProtNLM"/>
    </source>
</evidence>
<dbReference type="InterPro" id="IPR036291">
    <property type="entry name" value="NAD(P)-bd_dom_sf"/>
</dbReference>
<sequence length="213" mass="23550">MAAASRHVPKSYLIPKTSEDIGRLVDINLKAPMELTRLFVKMLNDRDATSEGAVVNVASVAGLSAIQHFEAYGAAKTALIFFTQASGYLAPRIRISGVAPFFVNSPMAFKDETVERLAFVNSHTLVSAKDVAQAVVKQIEDRKSGGKTIIVIGQWNFLPVWQFSASSMYLSLVIYLCWVFGIVQRVFGFAGRSKYLAQEKLFTRSQGIHGQKW</sequence>